<organism evidence="3 4">
    <name type="scientific">Onchocerca flexuosa</name>
    <dbReference type="NCBI Taxonomy" id="387005"/>
    <lineage>
        <taxon>Eukaryota</taxon>
        <taxon>Metazoa</taxon>
        <taxon>Ecdysozoa</taxon>
        <taxon>Nematoda</taxon>
        <taxon>Chromadorea</taxon>
        <taxon>Rhabditida</taxon>
        <taxon>Spirurina</taxon>
        <taxon>Spiruromorpha</taxon>
        <taxon>Filarioidea</taxon>
        <taxon>Onchocercidae</taxon>
        <taxon>Onchocerca</taxon>
    </lineage>
</organism>
<dbReference type="Gene3D" id="3.60.21.10">
    <property type="match status" value="1"/>
</dbReference>
<proteinExistence type="predicted"/>
<accession>A0A238BWL5</accession>
<keyword evidence="1" id="KW-0472">Membrane</keyword>
<name>A0A238BWL5_9BILA</name>
<evidence type="ECO:0000256" key="1">
    <source>
        <dbReference type="SAM" id="Phobius"/>
    </source>
</evidence>
<evidence type="ECO:0000313" key="4">
    <source>
        <dbReference type="Proteomes" id="UP000242913"/>
    </source>
</evidence>
<evidence type="ECO:0000313" key="3">
    <source>
        <dbReference type="EMBL" id="OZC09070.1"/>
    </source>
</evidence>
<evidence type="ECO:0000259" key="2">
    <source>
        <dbReference type="Pfam" id="PF00149"/>
    </source>
</evidence>
<gene>
    <name evidence="3" type="ORF">X798_03817</name>
</gene>
<dbReference type="AlphaFoldDB" id="A0A238BWL5"/>
<keyword evidence="4" id="KW-1185">Reference proteome</keyword>
<feature type="transmembrane region" description="Helical" evidence="1">
    <location>
        <begin position="172"/>
        <end position="191"/>
    </location>
</feature>
<feature type="domain" description="Calcineurin-like phosphoesterase" evidence="2">
    <location>
        <begin position="214"/>
        <end position="388"/>
    </location>
</feature>
<feature type="transmembrane region" description="Helical" evidence="1">
    <location>
        <begin position="92"/>
        <end position="112"/>
    </location>
</feature>
<dbReference type="EMBL" id="KZ269997">
    <property type="protein sequence ID" value="OZC09070.1"/>
    <property type="molecule type" value="Genomic_DNA"/>
</dbReference>
<dbReference type="Proteomes" id="UP000242913">
    <property type="component" value="Unassembled WGS sequence"/>
</dbReference>
<protein>
    <submittedName>
        <fullName evidence="3">Ser/Thr phosphatase family protein</fullName>
    </submittedName>
</protein>
<dbReference type="PANTHER" id="PTHR31302:SF0">
    <property type="entry name" value="TRANSMEMBRANE PROTEIN WITH METALLOPHOSPHOESTERASE DOMAIN"/>
    <property type="match status" value="1"/>
</dbReference>
<dbReference type="InterPro" id="IPR029052">
    <property type="entry name" value="Metallo-depent_PP-like"/>
</dbReference>
<dbReference type="CDD" id="cd07385">
    <property type="entry name" value="MPP_YkuE_C"/>
    <property type="match status" value="1"/>
</dbReference>
<dbReference type="PANTHER" id="PTHR31302">
    <property type="entry name" value="TRANSMEMBRANE PROTEIN WITH METALLOPHOSPHOESTERASE DOMAIN-RELATED"/>
    <property type="match status" value="1"/>
</dbReference>
<dbReference type="SUPFAM" id="SSF56300">
    <property type="entry name" value="Metallo-dependent phosphatases"/>
    <property type="match status" value="1"/>
</dbReference>
<dbReference type="GO" id="GO:0016787">
    <property type="term" value="F:hydrolase activity"/>
    <property type="evidence" value="ECO:0007669"/>
    <property type="project" value="InterPro"/>
</dbReference>
<dbReference type="InterPro" id="IPR051158">
    <property type="entry name" value="Metallophosphoesterase_sf"/>
</dbReference>
<dbReference type="OrthoDB" id="783096at2759"/>
<keyword evidence="1" id="KW-1133">Transmembrane helix</keyword>
<dbReference type="Pfam" id="PF00149">
    <property type="entry name" value="Metallophos"/>
    <property type="match status" value="1"/>
</dbReference>
<reference evidence="3 4" key="1">
    <citation type="submission" date="2015-12" db="EMBL/GenBank/DDBJ databases">
        <title>Draft genome of the nematode, Onchocerca flexuosa.</title>
        <authorList>
            <person name="Mitreva M."/>
        </authorList>
    </citation>
    <scope>NUCLEOTIDE SEQUENCE [LARGE SCALE GENOMIC DNA]</scope>
    <source>
        <strain evidence="3">Red Deer</strain>
    </source>
</reference>
<keyword evidence="1" id="KW-0812">Transmembrane</keyword>
<feature type="transmembrane region" description="Helical" evidence="1">
    <location>
        <begin position="118"/>
        <end position="151"/>
    </location>
</feature>
<feature type="transmembrane region" description="Helical" evidence="1">
    <location>
        <begin position="41"/>
        <end position="58"/>
    </location>
</feature>
<dbReference type="InterPro" id="IPR004843">
    <property type="entry name" value="Calcineurin-like_PHP"/>
</dbReference>
<sequence length="445" mass="50461">MRRILLILLPIFLLSEAAFFVLKYFLTGVPYMVLTRLNIVFLQQIVLICGSVFIWWNLSPAFDRVCSALGNLTIQPSYNHWLTICVQSVLKVFVILILFLAHICSVFYYLWIGEEPNIFAMIALTSVAVHIYLIFFLLVFLLMQSIFRFILRADSKHFKILRWLVANELSNRLYTIVLAVVIVLGGLWAALLPPVVRHVTIKVENLPDAQKGFTIALLSDLHIGPTVGRSNIQKMVDIINPLKPDMIAISGDFADGSVHSLERAAYPLSNLTSKYGIYFATGNHEYIHGNVDEWFVFLKKINIIPLHNKHKKIWVGNSRICIAGADDLFAKYSRLAGHVMDYKKALRGCSKNDTTIMLIHQPNAARIILKDTETAKNVDLILSGHTHAGQLYIFVPLVYFWNAYFRGLYYNKATGTHIYVSAGVNYFGPPVKIFDGNEIILIKLV</sequence>